<dbReference type="Gene3D" id="1.10.10.10">
    <property type="entry name" value="Winged helix-like DNA-binding domain superfamily/Winged helix DNA-binding domain"/>
    <property type="match status" value="1"/>
</dbReference>
<dbReference type="Pfam" id="PF00486">
    <property type="entry name" value="Trans_reg_C"/>
    <property type="match status" value="1"/>
</dbReference>
<evidence type="ECO:0000259" key="7">
    <source>
        <dbReference type="PROSITE" id="PS51755"/>
    </source>
</evidence>
<evidence type="ECO:0000256" key="4">
    <source>
        <dbReference type="ARBA" id="ARBA00023125"/>
    </source>
</evidence>
<dbReference type="SMART" id="SM00448">
    <property type="entry name" value="REC"/>
    <property type="match status" value="1"/>
</dbReference>
<dbReference type="Gene3D" id="6.10.250.690">
    <property type="match status" value="1"/>
</dbReference>
<reference evidence="8" key="1">
    <citation type="submission" date="2019-08" db="EMBL/GenBank/DDBJ databases">
        <authorList>
            <person name="Kucharzyk K."/>
            <person name="Murdoch R.W."/>
            <person name="Higgins S."/>
            <person name="Loffler F."/>
        </authorList>
    </citation>
    <scope>NUCLEOTIDE SEQUENCE</scope>
</reference>
<evidence type="ECO:0000259" key="6">
    <source>
        <dbReference type="PROSITE" id="PS50110"/>
    </source>
</evidence>
<proteinExistence type="predicted"/>
<keyword evidence="3" id="KW-0805">Transcription regulation</keyword>
<dbReference type="FunFam" id="3.40.50.2300:FF:000001">
    <property type="entry name" value="DNA-binding response regulator PhoB"/>
    <property type="match status" value="1"/>
</dbReference>
<dbReference type="InterPro" id="IPR001789">
    <property type="entry name" value="Sig_transdc_resp-reg_receiver"/>
</dbReference>
<sequence>MTAKKSILVVDDEPKILDVITSFLASKGYTVHTAENGQKALEIFEKNNISLLVLDLMLPDVSGEEVCARIRKTSRVPIIMLTAKSQEPDLLNGLQIGADDYVTKPFSLKELHARIETVLRRASGDLVPLTVKSSWRHGDLIIDFEKNLVTKKGNRINLTQSEHKILSALIKYPGKVFTREELIDLVFGNDFDGYDRVIDTHIKNLRRKIEDNPQLPVYILTIHGLGYKFGGE</sequence>
<dbReference type="GO" id="GO:0006355">
    <property type="term" value="P:regulation of DNA-templated transcription"/>
    <property type="evidence" value="ECO:0007669"/>
    <property type="project" value="InterPro"/>
</dbReference>
<evidence type="ECO:0000256" key="3">
    <source>
        <dbReference type="ARBA" id="ARBA00023015"/>
    </source>
</evidence>
<dbReference type="GO" id="GO:0005829">
    <property type="term" value="C:cytosol"/>
    <property type="evidence" value="ECO:0007669"/>
    <property type="project" value="TreeGrafter"/>
</dbReference>
<dbReference type="PANTHER" id="PTHR48111:SF73">
    <property type="entry name" value="ALKALINE PHOSPHATASE SYNTHESIS TRANSCRIPTIONAL REGULATORY PROTEIN PHOP"/>
    <property type="match status" value="1"/>
</dbReference>
<dbReference type="SUPFAM" id="SSF52172">
    <property type="entry name" value="CheY-like"/>
    <property type="match status" value="1"/>
</dbReference>
<name>A0A645BI41_9ZZZZ</name>
<feature type="domain" description="Response regulatory" evidence="6">
    <location>
        <begin position="6"/>
        <end position="119"/>
    </location>
</feature>
<dbReference type="AlphaFoldDB" id="A0A645BI41"/>
<keyword evidence="2" id="KW-0902">Two-component regulatory system</keyword>
<feature type="domain" description="OmpR/PhoB-type" evidence="7">
    <location>
        <begin position="132"/>
        <end position="231"/>
    </location>
</feature>
<dbReference type="GO" id="GO:0000156">
    <property type="term" value="F:phosphorelay response regulator activity"/>
    <property type="evidence" value="ECO:0007669"/>
    <property type="project" value="TreeGrafter"/>
</dbReference>
<dbReference type="GO" id="GO:0000976">
    <property type="term" value="F:transcription cis-regulatory region binding"/>
    <property type="evidence" value="ECO:0007669"/>
    <property type="project" value="TreeGrafter"/>
</dbReference>
<gene>
    <name evidence="8" type="primary">regX3_36</name>
    <name evidence="8" type="ORF">SDC9_112032</name>
</gene>
<dbReference type="PANTHER" id="PTHR48111">
    <property type="entry name" value="REGULATOR OF RPOS"/>
    <property type="match status" value="1"/>
</dbReference>
<dbReference type="InterPro" id="IPR016032">
    <property type="entry name" value="Sig_transdc_resp-reg_C-effctor"/>
</dbReference>
<dbReference type="CDD" id="cd00383">
    <property type="entry name" value="trans_reg_C"/>
    <property type="match status" value="1"/>
</dbReference>
<dbReference type="SUPFAM" id="SSF46894">
    <property type="entry name" value="C-terminal effector domain of the bipartite response regulators"/>
    <property type="match status" value="1"/>
</dbReference>
<comment type="caution">
    <text evidence="8">The sequence shown here is derived from an EMBL/GenBank/DDBJ whole genome shotgun (WGS) entry which is preliminary data.</text>
</comment>
<evidence type="ECO:0000313" key="8">
    <source>
        <dbReference type="EMBL" id="MPM65140.1"/>
    </source>
</evidence>
<keyword evidence="1" id="KW-0597">Phosphoprotein</keyword>
<accession>A0A645BI41</accession>
<dbReference type="EMBL" id="VSSQ01020354">
    <property type="protein sequence ID" value="MPM65140.1"/>
    <property type="molecule type" value="Genomic_DNA"/>
</dbReference>
<evidence type="ECO:0000256" key="1">
    <source>
        <dbReference type="ARBA" id="ARBA00022553"/>
    </source>
</evidence>
<dbReference type="Pfam" id="PF00072">
    <property type="entry name" value="Response_reg"/>
    <property type="match status" value="1"/>
</dbReference>
<dbReference type="InterPro" id="IPR011006">
    <property type="entry name" value="CheY-like_superfamily"/>
</dbReference>
<dbReference type="InterPro" id="IPR001867">
    <property type="entry name" value="OmpR/PhoB-type_DNA-bd"/>
</dbReference>
<dbReference type="CDD" id="cd17574">
    <property type="entry name" value="REC_OmpR"/>
    <property type="match status" value="1"/>
</dbReference>
<organism evidence="8">
    <name type="scientific">bioreactor metagenome</name>
    <dbReference type="NCBI Taxonomy" id="1076179"/>
    <lineage>
        <taxon>unclassified sequences</taxon>
        <taxon>metagenomes</taxon>
        <taxon>ecological metagenomes</taxon>
    </lineage>
</organism>
<dbReference type="GO" id="GO:0032993">
    <property type="term" value="C:protein-DNA complex"/>
    <property type="evidence" value="ECO:0007669"/>
    <property type="project" value="TreeGrafter"/>
</dbReference>
<dbReference type="Gene3D" id="3.40.50.2300">
    <property type="match status" value="1"/>
</dbReference>
<dbReference type="PROSITE" id="PS50110">
    <property type="entry name" value="RESPONSE_REGULATORY"/>
    <property type="match status" value="1"/>
</dbReference>
<keyword evidence="4" id="KW-0238">DNA-binding</keyword>
<dbReference type="PROSITE" id="PS51755">
    <property type="entry name" value="OMPR_PHOB"/>
    <property type="match status" value="1"/>
</dbReference>
<protein>
    <submittedName>
        <fullName evidence="8">Sensory transduction protein regX3</fullName>
    </submittedName>
</protein>
<dbReference type="FunFam" id="1.10.10.10:FF:000018">
    <property type="entry name" value="DNA-binding response regulator ResD"/>
    <property type="match status" value="1"/>
</dbReference>
<dbReference type="InterPro" id="IPR039420">
    <property type="entry name" value="WalR-like"/>
</dbReference>
<keyword evidence="5" id="KW-0804">Transcription</keyword>
<evidence type="ECO:0000256" key="5">
    <source>
        <dbReference type="ARBA" id="ARBA00023163"/>
    </source>
</evidence>
<dbReference type="SMART" id="SM00862">
    <property type="entry name" value="Trans_reg_C"/>
    <property type="match status" value="1"/>
</dbReference>
<evidence type="ECO:0000256" key="2">
    <source>
        <dbReference type="ARBA" id="ARBA00023012"/>
    </source>
</evidence>
<dbReference type="InterPro" id="IPR036388">
    <property type="entry name" value="WH-like_DNA-bd_sf"/>
</dbReference>